<dbReference type="GeneID" id="36622789"/>
<evidence type="ECO:0000313" key="2">
    <source>
        <dbReference type="Proteomes" id="UP000241690"/>
    </source>
</evidence>
<organism evidence="1 2">
    <name type="scientific">Trichoderma harzianum CBS 226.95</name>
    <dbReference type="NCBI Taxonomy" id="983964"/>
    <lineage>
        <taxon>Eukaryota</taxon>
        <taxon>Fungi</taxon>
        <taxon>Dikarya</taxon>
        <taxon>Ascomycota</taxon>
        <taxon>Pezizomycotina</taxon>
        <taxon>Sordariomycetes</taxon>
        <taxon>Hypocreomycetidae</taxon>
        <taxon>Hypocreales</taxon>
        <taxon>Hypocreaceae</taxon>
        <taxon>Trichoderma</taxon>
    </lineage>
</organism>
<reference evidence="1 2" key="1">
    <citation type="submission" date="2016-07" db="EMBL/GenBank/DDBJ databases">
        <title>Multiple horizontal gene transfer events from other fungi enriched the ability of initially mycotrophic Trichoderma (Ascomycota) to feed on dead plant biomass.</title>
        <authorList>
            <consortium name="DOE Joint Genome Institute"/>
            <person name="Aerts A."/>
            <person name="Atanasova L."/>
            <person name="Chenthamara K."/>
            <person name="Zhang J."/>
            <person name="Grujic M."/>
            <person name="Henrissat B."/>
            <person name="Kuo A."/>
            <person name="Salamov A."/>
            <person name="Lipzen A."/>
            <person name="Labutti K."/>
            <person name="Barry K."/>
            <person name="Miao Y."/>
            <person name="Rahimi M.J."/>
            <person name="Shen Q."/>
            <person name="Grigoriev I.V."/>
            <person name="Kubicek C.P."/>
            <person name="Druzhinina I.S."/>
        </authorList>
    </citation>
    <scope>NUCLEOTIDE SEQUENCE [LARGE SCALE GENOMIC DNA]</scope>
    <source>
        <strain evidence="1 2">CBS 226.95</strain>
    </source>
</reference>
<proteinExistence type="predicted"/>
<dbReference type="EMBL" id="KZ679676">
    <property type="protein sequence ID" value="PTB59667.1"/>
    <property type="molecule type" value="Genomic_DNA"/>
</dbReference>
<dbReference type="RefSeq" id="XP_024779344.1">
    <property type="nucleotide sequence ID" value="XM_024914224.1"/>
</dbReference>
<dbReference type="AlphaFoldDB" id="A0A2T4ARG4"/>
<gene>
    <name evidence="1" type="ORF">M431DRAFT_310962</name>
</gene>
<name>A0A2T4ARG4_TRIHA</name>
<protein>
    <submittedName>
        <fullName evidence="1">Uncharacterized protein</fullName>
    </submittedName>
</protein>
<evidence type="ECO:0000313" key="1">
    <source>
        <dbReference type="EMBL" id="PTB59667.1"/>
    </source>
</evidence>
<accession>A0A2T4ARG4</accession>
<keyword evidence="2" id="KW-1185">Reference proteome</keyword>
<sequence length="89" mass="10240">MFLPSLFENVLHSARSVVARMPLHLQNNHELSHEARSRILNRRAIQHLTPSSSSEGHKSHRFKIFKALHFHQGFISSDALPSYSRLQIS</sequence>
<dbReference type="Proteomes" id="UP000241690">
    <property type="component" value="Unassembled WGS sequence"/>
</dbReference>